<comment type="caution">
    <text evidence="2">The sequence shown here is derived from an EMBL/GenBank/DDBJ whole genome shotgun (WGS) entry which is preliminary data.</text>
</comment>
<keyword evidence="1" id="KW-0812">Transmembrane</keyword>
<dbReference type="Proteomes" id="UP001602013">
    <property type="component" value="Unassembled WGS sequence"/>
</dbReference>
<keyword evidence="1" id="KW-1133">Transmembrane helix</keyword>
<feature type="transmembrane region" description="Helical" evidence="1">
    <location>
        <begin position="14"/>
        <end position="34"/>
    </location>
</feature>
<dbReference type="RefSeq" id="WP_387416103.1">
    <property type="nucleotide sequence ID" value="NZ_JBIASD010000024.1"/>
</dbReference>
<proteinExistence type="predicted"/>
<evidence type="ECO:0000313" key="3">
    <source>
        <dbReference type="Proteomes" id="UP001602013"/>
    </source>
</evidence>
<evidence type="ECO:0008006" key="4">
    <source>
        <dbReference type="Google" id="ProtNLM"/>
    </source>
</evidence>
<sequence length="98" mass="10692">MSVSRPWREWHRPLMANVALMIGLVVVSGVGVLVDYRTLLGESVWVKPLKFGSRHRTTGLSTSAACCATDAAWSVNRSWYRLSRAASTAVVTSPALSM</sequence>
<keyword evidence="1" id="KW-0472">Membrane</keyword>
<evidence type="ECO:0000313" key="2">
    <source>
        <dbReference type="EMBL" id="MFF3669829.1"/>
    </source>
</evidence>
<protein>
    <recommendedName>
        <fullName evidence="4">Cytochrome oxidase assembly protein</fullName>
    </recommendedName>
</protein>
<gene>
    <name evidence="2" type="ORF">ACFYXI_29995</name>
</gene>
<evidence type="ECO:0000256" key="1">
    <source>
        <dbReference type="SAM" id="Phobius"/>
    </source>
</evidence>
<name>A0ABW6SXT7_9ACTN</name>
<reference evidence="2 3" key="1">
    <citation type="submission" date="2024-10" db="EMBL/GenBank/DDBJ databases">
        <title>The Natural Products Discovery Center: Release of the First 8490 Sequenced Strains for Exploring Actinobacteria Biosynthetic Diversity.</title>
        <authorList>
            <person name="Kalkreuter E."/>
            <person name="Kautsar S.A."/>
            <person name="Yang D."/>
            <person name="Bader C.D."/>
            <person name="Teijaro C.N."/>
            <person name="Fluegel L."/>
            <person name="Davis C.M."/>
            <person name="Simpson J.R."/>
            <person name="Lauterbach L."/>
            <person name="Steele A.D."/>
            <person name="Gui C."/>
            <person name="Meng S."/>
            <person name="Li G."/>
            <person name="Viehrig K."/>
            <person name="Ye F."/>
            <person name="Su P."/>
            <person name="Kiefer A.F."/>
            <person name="Nichols A."/>
            <person name="Cepeda A.J."/>
            <person name="Yan W."/>
            <person name="Fan B."/>
            <person name="Jiang Y."/>
            <person name="Adhikari A."/>
            <person name="Zheng C.-J."/>
            <person name="Schuster L."/>
            <person name="Cowan T.M."/>
            <person name="Smanski M.J."/>
            <person name="Chevrette M.G."/>
            <person name="De Carvalho L.P.S."/>
            <person name="Shen B."/>
        </authorList>
    </citation>
    <scope>NUCLEOTIDE SEQUENCE [LARGE SCALE GENOMIC DNA]</scope>
    <source>
        <strain evidence="2 3">NPDC002173</strain>
    </source>
</reference>
<organism evidence="2 3">
    <name type="scientific">Microtetraspora malaysiensis</name>
    <dbReference type="NCBI Taxonomy" id="161358"/>
    <lineage>
        <taxon>Bacteria</taxon>
        <taxon>Bacillati</taxon>
        <taxon>Actinomycetota</taxon>
        <taxon>Actinomycetes</taxon>
        <taxon>Streptosporangiales</taxon>
        <taxon>Streptosporangiaceae</taxon>
        <taxon>Microtetraspora</taxon>
    </lineage>
</organism>
<keyword evidence="3" id="KW-1185">Reference proteome</keyword>
<dbReference type="EMBL" id="JBIASD010000024">
    <property type="protein sequence ID" value="MFF3669829.1"/>
    <property type="molecule type" value="Genomic_DNA"/>
</dbReference>
<accession>A0ABW6SXT7</accession>